<dbReference type="SUPFAM" id="SSF53335">
    <property type="entry name" value="S-adenosyl-L-methionine-dependent methyltransferases"/>
    <property type="match status" value="1"/>
</dbReference>
<keyword evidence="3" id="KW-0949">S-adenosyl-L-methionine</keyword>
<dbReference type="InterPro" id="IPR029063">
    <property type="entry name" value="SAM-dependent_MTases_sf"/>
</dbReference>
<proteinExistence type="predicted"/>
<keyword evidence="1 4" id="KW-0489">Methyltransferase</keyword>
<sequence length="350" mass="39085">MPRLPPSIFWRARREISPVASLLLPVCRTLQSTANELRWIRDHVHRTPSVIPAGIRIWQLCEERSRGVPLQYLLKTQPFGPLEILCRKGVLIPRQETESYTFHLSSILSSSSSSSSSSSPLTILDLCTGTGCIPLLLLCCSQKSSSHFSCTGIDISARAISLAKQNLSHNLALIPSASSSIQFIRGDIFSTKFTSEIYAQHLPDAAEIDVLTANPPYISPSDFRSQTARSVRHYEPRLALVPDSVPSEVSKKYGCREEDVFYARILEIAGDLKPKRVVLEVAGWEQAVRVVEMAQAQRDTRGTDYKVIEIWRDDVHGVRDAGESTEIWGQRIRVKGEGDGRVVYLSRLLD</sequence>
<dbReference type="GO" id="GO:0008276">
    <property type="term" value="F:protein methyltransferase activity"/>
    <property type="evidence" value="ECO:0007669"/>
    <property type="project" value="InterPro"/>
</dbReference>
<reference evidence="4" key="2">
    <citation type="submission" date="2023-06" db="EMBL/GenBank/DDBJ databases">
        <authorList>
            <consortium name="Lawrence Berkeley National Laboratory"/>
            <person name="Mondo S.J."/>
            <person name="Hensen N."/>
            <person name="Bonometti L."/>
            <person name="Westerberg I."/>
            <person name="Brannstrom I.O."/>
            <person name="Guillou S."/>
            <person name="Cros-Aarteil S."/>
            <person name="Calhoun S."/>
            <person name="Haridas S."/>
            <person name="Kuo A."/>
            <person name="Pangilinan J."/>
            <person name="Riley R."/>
            <person name="Labutti K."/>
            <person name="Andreopoulos B."/>
            <person name="Lipzen A."/>
            <person name="Chen C."/>
            <person name="Yanf M."/>
            <person name="Daum C."/>
            <person name="Ng V."/>
            <person name="Clum A."/>
            <person name="Steindorff A."/>
            <person name="Ohm R."/>
            <person name="Martin F."/>
            <person name="Silar P."/>
            <person name="Natvig D."/>
            <person name="Lalanne C."/>
            <person name="Gautier V."/>
            <person name="Ament-Velasquez S.L."/>
            <person name="Kruys A."/>
            <person name="Hutchinson M.I."/>
            <person name="Powell A.J."/>
            <person name="Barry K."/>
            <person name="Miller A.N."/>
            <person name="Grigoriev I.V."/>
            <person name="Debuchy R."/>
            <person name="Gladieux P."/>
            <person name="Thoren M.H."/>
            <person name="Johannesson H."/>
        </authorList>
    </citation>
    <scope>NUCLEOTIDE SEQUENCE</scope>
    <source>
        <strain evidence="4">PSN324</strain>
    </source>
</reference>
<name>A0AAV9I202_9PEZI</name>
<dbReference type="GO" id="GO:0005739">
    <property type="term" value="C:mitochondrion"/>
    <property type="evidence" value="ECO:0007669"/>
    <property type="project" value="TreeGrafter"/>
</dbReference>
<evidence type="ECO:0000256" key="2">
    <source>
        <dbReference type="ARBA" id="ARBA00022679"/>
    </source>
</evidence>
<dbReference type="GO" id="GO:0032259">
    <property type="term" value="P:methylation"/>
    <property type="evidence" value="ECO:0007669"/>
    <property type="project" value="UniProtKB-KW"/>
</dbReference>
<evidence type="ECO:0000313" key="4">
    <source>
        <dbReference type="EMBL" id="KAK4467065.1"/>
    </source>
</evidence>
<dbReference type="Proteomes" id="UP001321749">
    <property type="component" value="Unassembled WGS sequence"/>
</dbReference>
<evidence type="ECO:0000313" key="5">
    <source>
        <dbReference type="Proteomes" id="UP001321749"/>
    </source>
</evidence>
<evidence type="ECO:0000256" key="3">
    <source>
        <dbReference type="ARBA" id="ARBA00022691"/>
    </source>
</evidence>
<evidence type="ECO:0000256" key="1">
    <source>
        <dbReference type="ARBA" id="ARBA00022603"/>
    </source>
</evidence>
<gene>
    <name evidence="4" type="ORF">QBC42DRAFT_884</name>
</gene>
<dbReference type="Gene3D" id="3.40.50.150">
    <property type="entry name" value="Vaccinia Virus protein VP39"/>
    <property type="match status" value="1"/>
</dbReference>
<protein>
    <submittedName>
        <fullName evidence="4">S-adenosyl-L-methionine-dependent methyltransferase</fullName>
    </submittedName>
</protein>
<dbReference type="CDD" id="cd02440">
    <property type="entry name" value="AdoMet_MTases"/>
    <property type="match status" value="1"/>
</dbReference>
<dbReference type="EMBL" id="MU864928">
    <property type="protein sequence ID" value="KAK4467065.1"/>
    <property type="molecule type" value="Genomic_DNA"/>
</dbReference>
<dbReference type="AlphaFoldDB" id="A0AAV9I202"/>
<comment type="caution">
    <text evidence="4">The sequence shown here is derived from an EMBL/GenBank/DDBJ whole genome shotgun (WGS) entry which is preliminary data.</text>
</comment>
<keyword evidence="5" id="KW-1185">Reference proteome</keyword>
<dbReference type="InterPro" id="IPR050320">
    <property type="entry name" value="N5-glutamine_MTase"/>
</dbReference>
<accession>A0AAV9I202</accession>
<reference evidence="4" key="1">
    <citation type="journal article" date="2023" name="Mol. Phylogenet. Evol.">
        <title>Genome-scale phylogeny and comparative genomics of the fungal order Sordariales.</title>
        <authorList>
            <person name="Hensen N."/>
            <person name="Bonometti L."/>
            <person name="Westerberg I."/>
            <person name="Brannstrom I.O."/>
            <person name="Guillou S."/>
            <person name="Cros-Aarteil S."/>
            <person name="Calhoun S."/>
            <person name="Haridas S."/>
            <person name="Kuo A."/>
            <person name="Mondo S."/>
            <person name="Pangilinan J."/>
            <person name="Riley R."/>
            <person name="LaButti K."/>
            <person name="Andreopoulos B."/>
            <person name="Lipzen A."/>
            <person name="Chen C."/>
            <person name="Yan M."/>
            <person name="Daum C."/>
            <person name="Ng V."/>
            <person name="Clum A."/>
            <person name="Steindorff A."/>
            <person name="Ohm R.A."/>
            <person name="Martin F."/>
            <person name="Silar P."/>
            <person name="Natvig D.O."/>
            <person name="Lalanne C."/>
            <person name="Gautier V."/>
            <person name="Ament-Velasquez S.L."/>
            <person name="Kruys A."/>
            <person name="Hutchinson M.I."/>
            <person name="Powell A.J."/>
            <person name="Barry K."/>
            <person name="Miller A.N."/>
            <person name="Grigoriev I.V."/>
            <person name="Debuchy R."/>
            <person name="Gladieux P."/>
            <person name="Hiltunen Thoren M."/>
            <person name="Johannesson H."/>
        </authorList>
    </citation>
    <scope>NUCLEOTIDE SEQUENCE</scope>
    <source>
        <strain evidence="4">PSN324</strain>
    </source>
</reference>
<dbReference type="PANTHER" id="PTHR18895:SF74">
    <property type="entry name" value="MTRF1L RELEASE FACTOR GLUTAMINE METHYLTRANSFERASE"/>
    <property type="match status" value="1"/>
</dbReference>
<dbReference type="PANTHER" id="PTHR18895">
    <property type="entry name" value="HEMK METHYLTRANSFERASE"/>
    <property type="match status" value="1"/>
</dbReference>
<keyword evidence="2" id="KW-0808">Transferase</keyword>
<dbReference type="InterPro" id="IPR004556">
    <property type="entry name" value="HemK-like"/>
</dbReference>
<dbReference type="NCBIfam" id="TIGR00536">
    <property type="entry name" value="hemK_fam"/>
    <property type="match status" value="1"/>
</dbReference>
<organism evidence="4 5">
    <name type="scientific">Cladorrhinum samala</name>
    <dbReference type="NCBI Taxonomy" id="585594"/>
    <lineage>
        <taxon>Eukaryota</taxon>
        <taxon>Fungi</taxon>
        <taxon>Dikarya</taxon>
        <taxon>Ascomycota</taxon>
        <taxon>Pezizomycotina</taxon>
        <taxon>Sordariomycetes</taxon>
        <taxon>Sordariomycetidae</taxon>
        <taxon>Sordariales</taxon>
        <taxon>Podosporaceae</taxon>
        <taxon>Cladorrhinum</taxon>
    </lineage>
</organism>